<gene>
    <name evidence="4" type="ORF">P9989_03510</name>
</gene>
<organism evidence="4 5">
    <name type="scientific">Halobacillus naozhouensis</name>
    <dbReference type="NCBI Taxonomy" id="554880"/>
    <lineage>
        <taxon>Bacteria</taxon>
        <taxon>Bacillati</taxon>
        <taxon>Bacillota</taxon>
        <taxon>Bacilli</taxon>
        <taxon>Bacillales</taxon>
        <taxon>Bacillaceae</taxon>
        <taxon>Halobacillus</taxon>
    </lineage>
</organism>
<proteinExistence type="predicted"/>
<protein>
    <submittedName>
        <fullName evidence="4">Alkaline phosphatase D family protein</fullName>
    </submittedName>
</protein>
<dbReference type="InterPro" id="IPR032093">
    <property type="entry name" value="PhoD_N"/>
</dbReference>
<dbReference type="InterPro" id="IPR006311">
    <property type="entry name" value="TAT_signal"/>
</dbReference>
<evidence type="ECO:0000259" key="2">
    <source>
        <dbReference type="Pfam" id="PF09423"/>
    </source>
</evidence>
<accession>A0ABY8IZ16</accession>
<dbReference type="SUPFAM" id="SSF56300">
    <property type="entry name" value="Metallo-dependent phosphatases"/>
    <property type="match status" value="1"/>
</dbReference>
<name>A0ABY8IZ16_9BACI</name>
<dbReference type="Gene3D" id="3.60.21.70">
    <property type="entry name" value="PhoD-like phosphatase"/>
    <property type="match status" value="1"/>
</dbReference>
<keyword evidence="5" id="KW-1185">Reference proteome</keyword>
<sequence length="536" mass="60373">MNYEKWLKELESKEMDRRGFIGATGKTAMATALAFTIPSSFAKDHAQASPKFSNYPFTLGVASGDPLPDGVVLWTRLAPEPFAKDGRGGMIQRNFPVHWEVAEDKNFHKIVRRGTEVATPEFGHSVHAEVHGLKPGREYYYRFKAGKEISTVGRTKTAPVFGTHVDTLSFAFASCQAWIGGNYAAYRDMVKEDLDFVVHLGDYTYEKGSTESLADFRLNHALYKTSPDLQAAHAKFPFIVTFDDHEIENNWADEHSQPDGEESNKHFMEMRANAFQAYYEHLPLRMRSKPHGANMMLYRKFTFGDLAEFNVMDTRQYRDDQVSEGFPGATREPEALDPSRTMMGSDQEQWLLHNLSNSNARWNVLAQQTIMAQFDYDNGPGISVNHDQWDGYAGERAQVLNFIEQRQPSNPVVISGDWHSSWVNDLKSDFSNPDSATVATEFVGTSISSGCGWAREVEAALPENPHVKFFNGDMRGYVRCHVTHDSWKSDYRVVSSAGDPNARAYTLTSWEVENGRPGAKSIQSSPENKVRGTVEK</sequence>
<reference evidence="4 5" key="1">
    <citation type="submission" date="2023-04" db="EMBL/GenBank/DDBJ databases">
        <title>Genome sequence of Halobacillus naozhouensis KACC 21980.</title>
        <authorList>
            <person name="Kim S."/>
            <person name="Heo J."/>
            <person name="Kwon S.-W."/>
        </authorList>
    </citation>
    <scope>NUCLEOTIDE SEQUENCE [LARGE SCALE GENOMIC DNA]</scope>
    <source>
        <strain evidence="4 5">KCTC 13234</strain>
    </source>
</reference>
<dbReference type="RefSeq" id="WP_283077444.1">
    <property type="nucleotide sequence ID" value="NZ_CP121671.1"/>
</dbReference>
<feature type="region of interest" description="Disordered" evidence="1">
    <location>
        <begin position="515"/>
        <end position="536"/>
    </location>
</feature>
<evidence type="ECO:0000259" key="3">
    <source>
        <dbReference type="Pfam" id="PF16655"/>
    </source>
</evidence>
<dbReference type="InterPro" id="IPR038607">
    <property type="entry name" value="PhoD-like_sf"/>
</dbReference>
<evidence type="ECO:0000256" key="1">
    <source>
        <dbReference type="SAM" id="MobiDB-lite"/>
    </source>
</evidence>
<evidence type="ECO:0000313" key="5">
    <source>
        <dbReference type="Proteomes" id="UP001221597"/>
    </source>
</evidence>
<dbReference type="InterPro" id="IPR052900">
    <property type="entry name" value="Phospholipid_Metab_Enz"/>
</dbReference>
<evidence type="ECO:0000313" key="4">
    <source>
        <dbReference type="EMBL" id="WFT75478.1"/>
    </source>
</evidence>
<dbReference type="Pfam" id="PF09423">
    <property type="entry name" value="PhoD"/>
    <property type="match status" value="1"/>
</dbReference>
<dbReference type="EMBL" id="CP121671">
    <property type="protein sequence ID" value="WFT75478.1"/>
    <property type="molecule type" value="Genomic_DNA"/>
</dbReference>
<dbReference type="Pfam" id="PF16655">
    <property type="entry name" value="PhoD_N"/>
    <property type="match status" value="1"/>
</dbReference>
<dbReference type="InterPro" id="IPR029052">
    <property type="entry name" value="Metallo-depent_PP-like"/>
</dbReference>
<dbReference type="Gene3D" id="2.60.40.380">
    <property type="entry name" value="Purple acid phosphatase-like, N-terminal"/>
    <property type="match status" value="1"/>
</dbReference>
<dbReference type="InterPro" id="IPR018946">
    <property type="entry name" value="PhoD-like_MPP"/>
</dbReference>
<dbReference type="Proteomes" id="UP001221597">
    <property type="component" value="Chromosome"/>
</dbReference>
<feature type="domain" description="PhoD-like phosphatase metallophosphatase" evidence="2">
    <location>
        <begin position="170"/>
        <end position="491"/>
    </location>
</feature>
<dbReference type="CDD" id="cd07389">
    <property type="entry name" value="MPP_PhoD"/>
    <property type="match status" value="1"/>
</dbReference>
<feature type="region of interest" description="Disordered" evidence="1">
    <location>
        <begin position="321"/>
        <end position="341"/>
    </location>
</feature>
<dbReference type="PANTHER" id="PTHR43606">
    <property type="entry name" value="PHOSPHATASE, PUTATIVE (AFU_ORTHOLOGUE AFUA_6G08710)-RELATED"/>
    <property type="match status" value="1"/>
</dbReference>
<dbReference type="PANTHER" id="PTHR43606:SF2">
    <property type="entry name" value="ALKALINE PHOSPHATASE FAMILY PROTEIN (AFU_ORTHOLOGUE AFUA_5G03860)"/>
    <property type="match status" value="1"/>
</dbReference>
<dbReference type="PROSITE" id="PS51318">
    <property type="entry name" value="TAT"/>
    <property type="match status" value="1"/>
</dbReference>
<feature type="domain" description="Phospholipase D N-terminal" evidence="3">
    <location>
        <begin position="59"/>
        <end position="157"/>
    </location>
</feature>